<organism evidence="2 3">
    <name type="scientific">Caligus rogercresseyi</name>
    <name type="common">Sea louse</name>
    <dbReference type="NCBI Taxonomy" id="217165"/>
    <lineage>
        <taxon>Eukaryota</taxon>
        <taxon>Metazoa</taxon>
        <taxon>Ecdysozoa</taxon>
        <taxon>Arthropoda</taxon>
        <taxon>Crustacea</taxon>
        <taxon>Multicrustacea</taxon>
        <taxon>Hexanauplia</taxon>
        <taxon>Copepoda</taxon>
        <taxon>Siphonostomatoida</taxon>
        <taxon>Caligidae</taxon>
        <taxon>Caligus</taxon>
    </lineage>
</organism>
<name>A0A7T8HK57_CALRO</name>
<feature type="region of interest" description="Disordered" evidence="1">
    <location>
        <begin position="93"/>
        <end position="126"/>
    </location>
</feature>
<dbReference type="AlphaFoldDB" id="A0A7T8HK57"/>
<gene>
    <name evidence="2" type="ORF">FKW44_013004</name>
</gene>
<dbReference type="OrthoDB" id="5951731at2759"/>
<dbReference type="Proteomes" id="UP000595437">
    <property type="component" value="Chromosome 8"/>
</dbReference>
<protein>
    <submittedName>
        <fullName evidence="2">LOC100883390</fullName>
    </submittedName>
</protein>
<feature type="region of interest" description="Disordered" evidence="1">
    <location>
        <begin position="1"/>
        <end position="24"/>
    </location>
</feature>
<keyword evidence="3" id="KW-1185">Reference proteome</keyword>
<evidence type="ECO:0000313" key="3">
    <source>
        <dbReference type="Proteomes" id="UP000595437"/>
    </source>
</evidence>
<accession>A0A7T8HK57</accession>
<reference evidence="3" key="1">
    <citation type="submission" date="2021-01" db="EMBL/GenBank/DDBJ databases">
        <title>Caligus Genome Assembly.</title>
        <authorList>
            <person name="Gallardo-Escarate C."/>
        </authorList>
    </citation>
    <scope>NUCLEOTIDE SEQUENCE [LARGE SCALE GENOMIC DNA]</scope>
</reference>
<sequence length="126" mass="13438">MTDKKAAKRMSIGSEDGKRSLRIGRPVLQKATSSAESLISNAPGTGVSQTSILLKEGSIRKQPKSVVFGEPLNLPSPTNPNKPPIIHQQFESIHSEPSSIKPCSDNIESKAESPLAEDLRAPIASP</sequence>
<proteinExistence type="predicted"/>
<feature type="non-terminal residue" evidence="2">
    <location>
        <position position="126"/>
    </location>
</feature>
<dbReference type="EMBL" id="CP045897">
    <property type="protein sequence ID" value="QQP51589.1"/>
    <property type="molecule type" value="Genomic_DNA"/>
</dbReference>
<evidence type="ECO:0000313" key="2">
    <source>
        <dbReference type="EMBL" id="QQP51589.1"/>
    </source>
</evidence>
<evidence type="ECO:0000256" key="1">
    <source>
        <dbReference type="SAM" id="MobiDB-lite"/>
    </source>
</evidence>